<organism evidence="1 2">
    <name type="scientific">Elizabethkingia bruuniana</name>
    <dbReference type="NCBI Taxonomy" id="1756149"/>
    <lineage>
        <taxon>Bacteria</taxon>
        <taxon>Pseudomonadati</taxon>
        <taxon>Bacteroidota</taxon>
        <taxon>Flavobacteriia</taxon>
        <taxon>Flavobacteriales</taxon>
        <taxon>Weeksellaceae</taxon>
        <taxon>Elizabethkingia</taxon>
    </lineage>
</organism>
<evidence type="ECO:0000313" key="1">
    <source>
        <dbReference type="EMBL" id="QQN59284.1"/>
    </source>
</evidence>
<protein>
    <recommendedName>
        <fullName evidence="3">ParB/Sulfiredoxin domain-containing protein</fullName>
    </recommendedName>
</protein>
<dbReference type="Proteomes" id="UP000595426">
    <property type="component" value="Chromosome"/>
</dbReference>
<keyword evidence="2" id="KW-1185">Reference proteome</keyword>
<dbReference type="EMBL" id="CP067018">
    <property type="protein sequence ID" value="QQN59284.1"/>
    <property type="molecule type" value="Genomic_DNA"/>
</dbReference>
<evidence type="ECO:0008006" key="3">
    <source>
        <dbReference type="Google" id="ProtNLM"/>
    </source>
</evidence>
<dbReference type="GeneID" id="93133557"/>
<gene>
    <name evidence="1" type="ORF">I6H88_01465</name>
</gene>
<accession>A0A7T7UZW6</accession>
<dbReference type="OrthoDB" id="8539206at2"/>
<reference evidence="1 2" key="1">
    <citation type="submission" date="2020-12" db="EMBL/GenBank/DDBJ databases">
        <title>FDA dAtabase for Regulatory Grade micrObial Sequences (FDA-ARGOS): Supporting development and validation of Infectious Disease Dx tests.</title>
        <authorList>
            <person name="Kerrigan L."/>
            <person name="Long C."/>
            <person name="Tallon L."/>
            <person name="Sadzewicz L."/>
            <person name="Zhao X."/>
            <person name="Boylan J."/>
            <person name="Ott S."/>
            <person name="Bowen H."/>
            <person name="Vavikolanu K."/>
            <person name="Mehta A."/>
            <person name="Aluvathingal J."/>
            <person name="Nadendla S."/>
            <person name="Yan Y."/>
            <person name="Sichtig H."/>
        </authorList>
    </citation>
    <scope>NUCLEOTIDE SEQUENCE [LARGE SCALE GENOMIC DNA]</scope>
    <source>
        <strain evidence="1 2">FDAARGOS_1031</strain>
    </source>
</reference>
<dbReference type="AlphaFoldDB" id="A0A7T7UZW6"/>
<dbReference type="KEGG" id="egm:AYC65_11615"/>
<proteinExistence type="predicted"/>
<dbReference type="RefSeq" id="WP_034871142.1">
    <property type="nucleotide sequence ID" value="NZ_CBCSDR010000001.1"/>
</dbReference>
<name>A0A7T7UZW6_9FLAO</name>
<evidence type="ECO:0000313" key="2">
    <source>
        <dbReference type="Proteomes" id="UP000595426"/>
    </source>
</evidence>
<sequence>MKKTTPKADIWLGEPEEHDFPAAQDYLELLFVPDEAQKIVAKLKKAPTIKKKSKDILRASKLALLPETNIHVKENLKKVEKNKKLSPILLVRGQNELIIADGYHRLCSSYYLTEDLDVPCRLV</sequence>